<gene>
    <name evidence="1" type="ORF">S01H4_06458</name>
</gene>
<reference evidence="1" key="1">
    <citation type="journal article" date="2014" name="Front. Microbiol.">
        <title>High frequency of phylogenetically diverse reductive dehalogenase-homologous genes in deep subseafloor sedimentary metagenomes.</title>
        <authorList>
            <person name="Kawai M."/>
            <person name="Futagami T."/>
            <person name="Toyoda A."/>
            <person name="Takaki Y."/>
            <person name="Nishi S."/>
            <person name="Hori S."/>
            <person name="Arai W."/>
            <person name="Tsubouchi T."/>
            <person name="Morono Y."/>
            <person name="Uchiyama I."/>
            <person name="Ito T."/>
            <person name="Fujiyama A."/>
            <person name="Inagaki F."/>
            <person name="Takami H."/>
        </authorList>
    </citation>
    <scope>NUCLEOTIDE SEQUENCE</scope>
    <source>
        <strain evidence="1">Expedition CK06-06</strain>
    </source>
</reference>
<organism evidence="1">
    <name type="scientific">marine sediment metagenome</name>
    <dbReference type="NCBI Taxonomy" id="412755"/>
    <lineage>
        <taxon>unclassified sequences</taxon>
        <taxon>metagenomes</taxon>
        <taxon>ecological metagenomes</taxon>
    </lineage>
</organism>
<dbReference type="AlphaFoldDB" id="X1AYS7"/>
<evidence type="ECO:0000313" key="1">
    <source>
        <dbReference type="EMBL" id="GAG74322.1"/>
    </source>
</evidence>
<accession>X1AYS7</accession>
<proteinExistence type="predicted"/>
<name>X1AYS7_9ZZZZ</name>
<sequence>TGYVGVGIVEDPVVKVDQFMVNTDKGKVPLLEAPINESYHKKWVDDEDRAEYVVRVKWLQSVPIKKAISEVGFFGNQNTVCKPTTPKWKYTIERLKTVFSIE</sequence>
<evidence type="ECO:0008006" key="2">
    <source>
        <dbReference type="Google" id="ProtNLM"/>
    </source>
</evidence>
<dbReference type="EMBL" id="BART01001992">
    <property type="protein sequence ID" value="GAG74322.1"/>
    <property type="molecule type" value="Genomic_DNA"/>
</dbReference>
<comment type="caution">
    <text evidence="1">The sequence shown here is derived from an EMBL/GenBank/DDBJ whole genome shotgun (WGS) entry which is preliminary data.</text>
</comment>
<protein>
    <recommendedName>
        <fullName evidence="2">EVE domain-containing protein</fullName>
    </recommendedName>
</protein>
<feature type="non-terminal residue" evidence="1">
    <location>
        <position position="1"/>
    </location>
</feature>